<feature type="compositionally biased region" description="Polar residues" evidence="1">
    <location>
        <begin position="1"/>
        <end position="11"/>
    </location>
</feature>
<dbReference type="AlphaFoldDB" id="A0A5F0K933"/>
<gene>
    <name evidence="2" type="ORF">DRM93_14940</name>
    <name evidence="3" type="ORF">DRM94_14940</name>
</gene>
<accession>A0A5F0K933</accession>
<dbReference type="EMBL" id="QORL01000034">
    <property type="protein sequence ID" value="TFF73515.1"/>
    <property type="molecule type" value="Genomic_DNA"/>
</dbReference>
<evidence type="ECO:0000313" key="5">
    <source>
        <dbReference type="Proteomes" id="UP000297914"/>
    </source>
</evidence>
<name>A0A5F0K933_9GAMM</name>
<organism evidence="3 5">
    <name type="scientific">Aeromonas taiwanensis</name>
    <dbReference type="NCBI Taxonomy" id="633417"/>
    <lineage>
        <taxon>Bacteria</taxon>
        <taxon>Pseudomonadati</taxon>
        <taxon>Pseudomonadota</taxon>
        <taxon>Gammaproteobacteria</taxon>
        <taxon>Aeromonadales</taxon>
        <taxon>Aeromonadaceae</taxon>
        <taxon>Aeromonas</taxon>
    </lineage>
</organism>
<feature type="region of interest" description="Disordered" evidence="1">
    <location>
        <begin position="1"/>
        <end position="27"/>
    </location>
</feature>
<keyword evidence="4" id="KW-1185">Reference proteome</keyword>
<comment type="caution">
    <text evidence="3">The sequence shown here is derived from an EMBL/GenBank/DDBJ whole genome shotgun (WGS) entry which is preliminary data.</text>
</comment>
<dbReference type="Proteomes" id="UP000297720">
    <property type="component" value="Unassembled WGS sequence"/>
</dbReference>
<evidence type="ECO:0000256" key="1">
    <source>
        <dbReference type="SAM" id="MobiDB-lite"/>
    </source>
</evidence>
<proteinExistence type="predicted"/>
<evidence type="ECO:0000313" key="4">
    <source>
        <dbReference type="Proteomes" id="UP000297720"/>
    </source>
</evidence>
<dbReference type="EMBL" id="QORK01000034">
    <property type="protein sequence ID" value="TFF77441.1"/>
    <property type="molecule type" value="Genomic_DNA"/>
</dbReference>
<protein>
    <submittedName>
        <fullName evidence="3">Uncharacterized protein</fullName>
    </submittedName>
</protein>
<evidence type="ECO:0000313" key="2">
    <source>
        <dbReference type="EMBL" id="TFF73515.1"/>
    </source>
</evidence>
<reference evidence="3 5" key="1">
    <citation type="submission" date="2018-06" db="EMBL/GenBank/DDBJ databases">
        <title>Occurrence of a novel blaKPC-2- and qnrS2- harbouring IncP6 plasmid from Aeromonas taiwanensis isolates recovered from the river sediments.</title>
        <authorList>
            <person name="Zheng B."/>
            <person name="Yu X."/>
            <person name="Xiao Y."/>
        </authorList>
    </citation>
    <scope>NUCLEOTIDE SEQUENCE [LARGE SCALE GENOMIC DNA]</scope>
    <source>
        <strain evidence="2 4">1713</strain>
        <strain evidence="3 5">198</strain>
    </source>
</reference>
<dbReference type="Proteomes" id="UP000297914">
    <property type="component" value="Unassembled WGS sequence"/>
</dbReference>
<evidence type="ECO:0000313" key="3">
    <source>
        <dbReference type="EMBL" id="TFF77441.1"/>
    </source>
</evidence>
<sequence>MSGGTARQHQQAGEGEDTQEQGRAPNKRFATVYGAAVSLLKTYPFSYNCRPLHPVHETIITHP</sequence>